<protein>
    <recommendedName>
        <fullName evidence="6">tRNA(Ile)-lysidine synthase</fullName>
        <ecNumber evidence="6">6.3.4.19</ecNumber>
    </recommendedName>
    <alternativeName>
        <fullName evidence="6">tRNA(Ile)-2-lysyl-cytidine synthase</fullName>
    </alternativeName>
    <alternativeName>
        <fullName evidence="6">tRNA(Ile)-lysidine synthetase</fullName>
    </alternativeName>
</protein>
<dbReference type="EMBL" id="JAFBRM010000001">
    <property type="protein sequence ID" value="MBM1713378.1"/>
    <property type="molecule type" value="Genomic_DNA"/>
</dbReference>
<dbReference type="InterPro" id="IPR014729">
    <property type="entry name" value="Rossmann-like_a/b/a_fold"/>
</dbReference>
<keyword evidence="3 6" id="KW-0547">Nucleotide-binding</keyword>
<evidence type="ECO:0000256" key="6">
    <source>
        <dbReference type="HAMAP-Rule" id="MF_01161"/>
    </source>
</evidence>
<dbReference type="CDD" id="cd01992">
    <property type="entry name" value="TilS_N"/>
    <property type="match status" value="1"/>
</dbReference>
<comment type="catalytic activity">
    <reaction evidence="5 6">
        <text>cytidine(34) in tRNA(Ile2) + L-lysine + ATP = lysidine(34) in tRNA(Ile2) + AMP + diphosphate + H(+)</text>
        <dbReference type="Rhea" id="RHEA:43744"/>
        <dbReference type="Rhea" id="RHEA-COMP:10625"/>
        <dbReference type="Rhea" id="RHEA-COMP:10670"/>
        <dbReference type="ChEBI" id="CHEBI:15378"/>
        <dbReference type="ChEBI" id="CHEBI:30616"/>
        <dbReference type="ChEBI" id="CHEBI:32551"/>
        <dbReference type="ChEBI" id="CHEBI:33019"/>
        <dbReference type="ChEBI" id="CHEBI:82748"/>
        <dbReference type="ChEBI" id="CHEBI:83665"/>
        <dbReference type="ChEBI" id="CHEBI:456215"/>
        <dbReference type="EC" id="6.3.4.19"/>
    </reaction>
</comment>
<evidence type="ECO:0000256" key="3">
    <source>
        <dbReference type="ARBA" id="ARBA00022741"/>
    </source>
</evidence>
<comment type="similarity">
    <text evidence="6">Belongs to the tRNA(Ile)-lysidine synthase family.</text>
</comment>
<evidence type="ECO:0000256" key="5">
    <source>
        <dbReference type="ARBA" id="ARBA00048539"/>
    </source>
</evidence>
<dbReference type="InterPro" id="IPR011063">
    <property type="entry name" value="TilS/TtcA_N"/>
</dbReference>
<dbReference type="GO" id="GO:0006400">
    <property type="term" value="P:tRNA modification"/>
    <property type="evidence" value="ECO:0007669"/>
    <property type="project" value="UniProtKB-UniRule"/>
</dbReference>
<dbReference type="InterPro" id="IPR012795">
    <property type="entry name" value="tRNA_Ile_lys_synt_N"/>
</dbReference>
<evidence type="ECO:0000313" key="9">
    <source>
        <dbReference type="Proteomes" id="UP000732193"/>
    </source>
</evidence>
<evidence type="ECO:0000256" key="2">
    <source>
        <dbReference type="ARBA" id="ARBA00022694"/>
    </source>
</evidence>
<comment type="caution">
    <text evidence="8">The sequence shown here is derived from an EMBL/GenBank/DDBJ whole genome shotgun (WGS) entry which is preliminary data.</text>
</comment>
<accession>A0AAE2VXL3</accession>
<comment type="subcellular location">
    <subcellularLocation>
        <location evidence="6">Cytoplasm</location>
    </subcellularLocation>
</comment>
<dbReference type="Pfam" id="PF01171">
    <property type="entry name" value="ATP_bind_3"/>
    <property type="match status" value="1"/>
</dbReference>
<comment type="domain">
    <text evidence="6">The N-terminal region contains the highly conserved SGGXDS motif, predicted to be a P-loop motif involved in ATP binding.</text>
</comment>
<proteinExistence type="inferred from homology"/>
<dbReference type="AlphaFoldDB" id="A0AAE2VXL3"/>
<feature type="domain" description="tRNA(Ile)-lysidine/2-thiocytidine synthase N-terminal" evidence="7">
    <location>
        <begin position="22"/>
        <end position="199"/>
    </location>
</feature>
<dbReference type="Proteomes" id="UP000732193">
    <property type="component" value="Unassembled WGS sequence"/>
</dbReference>
<dbReference type="EC" id="6.3.4.19" evidence="6"/>
<dbReference type="GO" id="GO:0005737">
    <property type="term" value="C:cytoplasm"/>
    <property type="evidence" value="ECO:0007669"/>
    <property type="project" value="UniProtKB-SubCell"/>
</dbReference>
<dbReference type="SUPFAM" id="SSF52402">
    <property type="entry name" value="Adenine nucleotide alpha hydrolases-like"/>
    <property type="match status" value="1"/>
</dbReference>
<dbReference type="GO" id="GO:0005524">
    <property type="term" value="F:ATP binding"/>
    <property type="evidence" value="ECO:0007669"/>
    <property type="project" value="UniProtKB-UniRule"/>
</dbReference>
<evidence type="ECO:0000313" key="8">
    <source>
        <dbReference type="EMBL" id="MBM1713378.1"/>
    </source>
</evidence>
<dbReference type="GO" id="GO:0032267">
    <property type="term" value="F:tRNA(Ile)-lysidine synthase activity"/>
    <property type="evidence" value="ECO:0007669"/>
    <property type="project" value="UniProtKB-EC"/>
</dbReference>
<dbReference type="PANTHER" id="PTHR43033:SF1">
    <property type="entry name" value="TRNA(ILE)-LYSIDINE SYNTHASE-RELATED"/>
    <property type="match status" value="1"/>
</dbReference>
<dbReference type="PANTHER" id="PTHR43033">
    <property type="entry name" value="TRNA(ILE)-LYSIDINE SYNTHASE-RELATED"/>
    <property type="match status" value="1"/>
</dbReference>
<sequence>MPERLPNCLSEAFLPHPPAAMGVAVSGGSDSMALLHLLCEFCAAKHIRLQAVTVDHCLRPEAAGEAAHVAQVCANIGVPHDTLVWDAWRGEGNLQNAARHGRYQAMANWAKERGIDTIATGHTADDQAETVLMRLARRSGVDGLSAMSGRTLREGITWVRPLLRTRREVLRSYLTHRGIHWVEDPSNKDARYDRIKARNAMEHLAPLGIDAEALGEVAENMETARRALEWHTFLAAKHLVTLDAGAVLFNEAELNLQPVEVQRRLMIKAINWVTQSYYAPRRGALANLRAALSEGQAATMNGCHIRRIGAKIWVFREFNAVRTVDTATGGLWDGRWSLTAHHPSAQDADLRVRALGLEGLEQCADWRITGRPHVMLQSTPGVWRGDTLVAAPLAGCAQNWHAELVEDQDTFFASLLSH</sequence>
<evidence type="ECO:0000256" key="4">
    <source>
        <dbReference type="ARBA" id="ARBA00022840"/>
    </source>
</evidence>
<dbReference type="NCBIfam" id="TIGR02432">
    <property type="entry name" value="lysidine_TilS_N"/>
    <property type="match status" value="1"/>
</dbReference>
<keyword evidence="2 6" id="KW-0819">tRNA processing</keyword>
<dbReference type="InterPro" id="IPR012094">
    <property type="entry name" value="tRNA_Ile_lys_synt"/>
</dbReference>
<keyword evidence="1 6" id="KW-0436">Ligase</keyword>
<dbReference type="Gene3D" id="3.40.50.620">
    <property type="entry name" value="HUPs"/>
    <property type="match status" value="1"/>
</dbReference>
<gene>
    <name evidence="6 8" type="primary">tilS</name>
    <name evidence="8" type="ORF">JQV55_07395</name>
</gene>
<reference evidence="8 9" key="1">
    <citation type="submission" date="2021-01" db="EMBL/GenBank/DDBJ databases">
        <title>Diatom-associated Roseobacters Show Island Model of Population Structure.</title>
        <authorList>
            <person name="Qu L."/>
            <person name="Feng X."/>
            <person name="Chen Y."/>
            <person name="Li L."/>
            <person name="Wang X."/>
            <person name="Hu Z."/>
            <person name="Wang H."/>
            <person name="Luo H."/>
        </authorList>
    </citation>
    <scope>NUCLEOTIDE SEQUENCE [LARGE SCALE GENOMIC DNA]</scope>
    <source>
        <strain evidence="8 9">TR60-84</strain>
    </source>
</reference>
<keyword evidence="4 6" id="KW-0067">ATP-binding</keyword>
<feature type="binding site" evidence="6">
    <location>
        <begin position="26"/>
        <end position="31"/>
    </location>
    <ligand>
        <name>ATP</name>
        <dbReference type="ChEBI" id="CHEBI:30616"/>
    </ligand>
</feature>
<evidence type="ECO:0000256" key="1">
    <source>
        <dbReference type="ARBA" id="ARBA00022598"/>
    </source>
</evidence>
<organism evidence="8 9">
    <name type="scientific">Sulfitobacter geojensis</name>
    <dbReference type="NCBI Taxonomy" id="1342299"/>
    <lineage>
        <taxon>Bacteria</taxon>
        <taxon>Pseudomonadati</taxon>
        <taxon>Pseudomonadota</taxon>
        <taxon>Alphaproteobacteria</taxon>
        <taxon>Rhodobacterales</taxon>
        <taxon>Roseobacteraceae</taxon>
        <taxon>Sulfitobacter</taxon>
    </lineage>
</organism>
<name>A0AAE2VXL3_9RHOB</name>
<keyword evidence="6" id="KW-0963">Cytoplasm</keyword>
<dbReference type="HAMAP" id="MF_01161">
    <property type="entry name" value="tRNA_Ile_lys_synt"/>
    <property type="match status" value="1"/>
</dbReference>
<evidence type="ECO:0000259" key="7">
    <source>
        <dbReference type="Pfam" id="PF01171"/>
    </source>
</evidence>
<dbReference type="RefSeq" id="WP_203241737.1">
    <property type="nucleotide sequence ID" value="NZ_JAFBRH010000001.1"/>
</dbReference>
<comment type="function">
    <text evidence="6">Ligates lysine onto the cytidine present at position 34 of the AUA codon-specific tRNA(Ile) that contains the anticodon CAU, in an ATP-dependent manner. Cytidine is converted to lysidine, thus changing the amino acid specificity of the tRNA from methionine to isoleucine.</text>
</comment>
<keyword evidence="9" id="KW-1185">Reference proteome</keyword>